<organism evidence="1 2">
    <name type="scientific">Gryllotalpicola daejeonensis</name>
    <dbReference type="NCBI Taxonomy" id="993087"/>
    <lineage>
        <taxon>Bacteria</taxon>
        <taxon>Bacillati</taxon>
        <taxon>Actinomycetota</taxon>
        <taxon>Actinomycetes</taxon>
        <taxon>Micrococcales</taxon>
        <taxon>Microbacteriaceae</taxon>
        <taxon>Gryllotalpicola</taxon>
    </lineage>
</organism>
<dbReference type="Proteomes" id="UP001415169">
    <property type="component" value="Unassembled WGS sequence"/>
</dbReference>
<accession>A0ABP7ZGM8</accession>
<proteinExistence type="predicted"/>
<name>A0ABP7ZGM8_9MICO</name>
<evidence type="ECO:0000313" key="2">
    <source>
        <dbReference type="Proteomes" id="UP001415169"/>
    </source>
</evidence>
<dbReference type="CDD" id="cd07820">
    <property type="entry name" value="SRPBCC_3"/>
    <property type="match status" value="1"/>
</dbReference>
<reference evidence="1" key="2">
    <citation type="submission" date="2023-12" db="EMBL/GenBank/DDBJ databases">
        <authorList>
            <person name="Sun Q."/>
            <person name="Inoue M."/>
        </authorList>
    </citation>
    <scope>NUCLEOTIDE SEQUENCE</scope>
    <source>
        <strain evidence="1">JCM 17590</strain>
    </source>
</reference>
<sequence>MARTFTLVTETHHWVEALFDLSLDIGAHVASMHGSRERAVAGVTTGRIGLGETVTWKAWHLGIRFTMTSRILELDRPHRFVDAQIAGPFREFRHEHRFERLGDVTRMTDTITLASPIFAPLVEPLILVPYLRRLIARRNAQLLALLDREATTQ</sequence>
<gene>
    <name evidence="1" type="ORF">GCM10022286_08780</name>
</gene>
<dbReference type="Gene3D" id="3.30.530.20">
    <property type="match status" value="1"/>
</dbReference>
<protein>
    <recommendedName>
        <fullName evidence="3">Cyclase</fullName>
    </recommendedName>
</protein>
<dbReference type="EMBL" id="BAABBV010000001">
    <property type="protein sequence ID" value="GAA4157310.1"/>
    <property type="molecule type" value="Genomic_DNA"/>
</dbReference>
<dbReference type="RefSeq" id="WP_344790529.1">
    <property type="nucleotide sequence ID" value="NZ_BAABBV010000001.1"/>
</dbReference>
<evidence type="ECO:0008006" key="3">
    <source>
        <dbReference type="Google" id="ProtNLM"/>
    </source>
</evidence>
<evidence type="ECO:0000313" key="1">
    <source>
        <dbReference type="EMBL" id="GAA4157310.1"/>
    </source>
</evidence>
<dbReference type="SUPFAM" id="SSF55961">
    <property type="entry name" value="Bet v1-like"/>
    <property type="match status" value="1"/>
</dbReference>
<comment type="caution">
    <text evidence="1">The sequence shown here is derived from an EMBL/GenBank/DDBJ whole genome shotgun (WGS) entry which is preliminary data.</text>
</comment>
<keyword evidence="2" id="KW-1185">Reference proteome</keyword>
<reference evidence="1" key="1">
    <citation type="journal article" date="2014" name="Int. J. Syst. Evol. Microbiol.">
        <title>Complete genome of a new Firmicutes species belonging to the dominant human colonic microbiota ('Ruminococcus bicirculans') reveals two chromosomes and a selective capacity to utilize plant glucans.</title>
        <authorList>
            <consortium name="NISC Comparative Sequencing Program"/>
            <person name="Wegmann U."/>
            <person name="Louis P."/>
            <person name="Goesmann A."/>
            <person name="Henrissat B."/>
            <person name="Duncan S.H."/>
            <person name="Flint H.J."/>
        </authorList>
    </citation>
    <scope>NUCLEOTIDE SEQUENCE</scope>
    <source>
        <strain evidence="1">JCM 17590</strain>
    </source>
</reference>
<dbReference type="InterPro" id="IPR023393">
    <property type="entry name" value="START-like_dom_sf"/>
</dbReference>